<feature type="transmembrane region" description="Helical" evidence="1">
    <location>
        <begin position="406"/>
        <end position="424"/>
    </location>
</feature>
<feature type="transmembrane region" description="Helical" evidence="1">
    <location>
        <begin position="436"/>
        <end position="454"/>
    </location>
</feature>
<keyword evidence="1" id="KW-0812">Transmembrane</keyword>
<feature type="transmembrane region" description="Helical" evidence="1">
    <location>
        <begin position="466"/>
        <end position="484"/>
    </location>
</feature>
<dbReference type="Proteomes" id="UP000029733">
    <property type="component" value="Unassembled WGS sequence"/>
</dbReference>
<feature type="transmembrane region" description="Helical" evidence="1">
    <location>
        <begin position="240"/>
        <end position="261"/>
    </location>
</feature>
<feature type="transmembrane region" description="Helical" evidence="1">
    <location>
        <begin position="329"/>
        <end position="350"/>
    </location>
</feature>
<evidence type="ECO:0000313" key="2">
    <source>
        <dbReference type="EMBL" id="TLD95138.1"/>
    </source>
</evidence>
<feature type="transmembrane region" description="Helical" evidence="1">
    <location>
        <begin position="108"/>
        <end position="126"/>
    </location>
</feature>
<dbReference type="OrthoDB" id="5318470at2"/>
<reference evidence="2 3" key="1">
    <citation type="journal article" date="2014" name="Genome Announc.">
        <title>Draft genome sequences of eight enterohepatic helicobacter species isolated from both laboratory and wild rodents.</title>
        <authorList>
            <person name="Sheh A."/>
            <person name="Shen Z."/>
            <person name="Fox J.G."/>
        </authorList>
    </citation>
    <scope>NUCLEOTIDE SEQUENCE [LARGE SCALE GENOMIC DNA]</scope>
    <source>
        <strain evidence="2 3">MIT 09-6949</strain>
    </source>
</reference>
<evidence type="ECO:0008006" key="4">
    <source>
        <dbReference type="Google" id="ProtNLM"/>
    </source>
</evidence>
<feature type="transmembrane region" description="Helical" evidence="1">
    <location>
        <begin position="157"/>
        <end position="174"/>
    </location>
</feature>
<evidence type="ECO:0000256" key="1">
    <source>
        <dbReference type="SAM" id="Phobius"/>
    </source>
</evidence>
<protein>
    <recommendedName>
        <fullName evidence="4">Glycosyltransferase RgtA/B/C/D-like domain-containing protein</fullName>
    </recommendedName>
</protein>
<organism evidence="2 3">
    <name type="scientific">Helicobacter jaachi</name>
    <dbReference type="NCBI Taxonomy" id="1677920"/>
    <lineage>
        <taxon>Bacteria</taxon>
        <taxon>Pseudomonadati</taxon>
        <taxon>Campylobacterota</taxon>
        <taxon>Epsilonproteobacteria</taxon>
        <taxon>Campylobacterales</taxon>
        <taxon>Helicobacteraceae</taxon>
        <taxon>Helicobacter</taxon>
    </lineage>
</organism>
<comment type="caution">
    <text evidence="2">The sequence shown here is derived from an EMBL/GenBank/DDBJ whole genome shotgun (WGS) entry which is preliminary data.</text>
</comment>
<name>A0A4U8T6N3_9HELI</name>
<dbReference type="RefSeq" id="WP_034356163.1">
    <property type="nucleotide sequence ID" value="NZ_JRPR02000011.1"/>
</dbReference>
<feature type="transmembrane region" description="Helical" evidence="1">
    <location>
        <begin position="37"/>
        <end position="63"/>
    </location>
</feature>
<keyword evidence="1" id="KW-0472">Membrane</keyword>
<keyword evidence="1" id="KW-1133">Transmembrane helix</keyword>
<gene>
    <name evidence="2" type="ORF">LS71_008565</name>
</gene>
<feature type="transmembrane region" description="Helical" evidence="1">
    <location>
        <begin position="214"/>
        <end position="233"/>
    </location>
</feature>
<feature type="transmembrane region" description="Helical" evidence="1">
    <location>
        <begin position="69"/>
        <end position="87"/>
    </location>
</feature>
<keyword evidence="3" id="KW-1185">Reference proteome</keyword>
<proteinExistence type="predicted"/>
<feature type="transmembrane region" description="Helical" evidence="1">
    <location>
        <begin position="6"/>
        <end position="25"/>
    </location>
</feature>
<sequence length="600" mass="67842">MHLSLAFLSFFVAVFLPGSIVYGCIQKFILHKSIKDNVALFIVASFILSLCVNFYLIYALIALGIYTKAVVLGIVIIESVLFLWLFGREIITPLNIPKVFSQGPLTAQILYIIGVIIALCTFNKLLEGGIFTDWDAVVSWDRWATAWANGHFVLNDWAYPQLYPMLLSLGYVLSEQPSSFQGIGRAIYWYFLCGGMLASAFLFNASTLGYQARYAMFGIVASVLTYVVLFGMVKQFYVGYVDMPVAMIIFISALCLLRASLLESQSLDSINTESTNKRVTEHFTQSDFYIILGALSAGISAEVKQSGLFWCVCFLLGVWILTKKRGLKIFWLSLALVLIFTLPWVIIALYKKLILHTDATNMSYVMNDIFLGKGYFERLTDAIKHNKNLFLLFLASLLSLRLPHKILGLMGVCGFVYFIFWGMCLSYDLRNLQGGLPLMIIALSGVVVYCYPLLKNLIVYVRKYLPMLFMGGIVVGLVAGYFAQDRILKSEEKRKICLSGCAVTNLLLKSFDEYGREAIITSNQLLVYVPKFERKEIKYFAFGKHIKEGEFEAYATKMKEELGKFYILVPDEQYTRYAEFLKNAIMLGTEGGYTLVYMKP</sequence>
<dbReference type="AlphaFoldDB" id="A0A4U8T6N3"/>
<evidence type="ECO:0000313" key="3">
    <source>
        <dbReference type="Proteomes" id="UP000029733"/>
    </source>
</evidence>
<feature type="transmembrane region" description="Helical" evidence="1">
    <location>
        <begin position="186"/>
        <end position="208"/>
    </location>
</feature>
<dbReference type="EMBL" id="JRPR02000011">
    <property type="protein sequence ID" value="TLD95138.1"/>
    <property type="molecule type" value="Genomic_DNA"/>
</dbReference>
<feature type="transmembrane region" description="Helical" evidence="1">
    <location>
        <begin position="305"/>
        <end position="322"/>
    </location>
</feature>
<accession>A0A4U8T6N3</accession>